<evidence type="ECO:0000313" key="3">
    <source>
        <dbReference type="EMBL" id="MDH0828075.1"/>
    </source>
</evidence>
<dbReference type="Proteomes" id="UP001160116">
    <property type="component" value="Unassembled WGS sequence"/>
</dbReference>
<proteinExistence type="predicted"/>
<evidence type="ECO:0000259" key="2">
    <source>
        <dbReference type="Pfam" id="PF20155"/>
    </source>
</evidence>
<feature type="region of interest" description="Disordered" evidence="1">
    <location>
        <begin position="854"/>
        <end position="881"/>
    </location>
</feature>
<dbReference type="RefSeq" id="WP_279679450.1">
    <property type="nucleotide sequence ID" value="NZ_JAOCCL010000086.1"/>
</dbReference>
<gene>
    <name evidence="3" type="ORF">N5C97_16640</name>
</gene>
<dbReference type="EMBL" id="JAOCCL010000086">
    <property type="protein sequence ID" value="MDH0828075.1"/>
    <property type="molecule type" value="Genomic_DNA"/>
</dbReference>
<reference evidence="3" key="1">
    <citation type="submission" date="2022-09" db="EMBL/GenBank/DDBJ databases">
        <title>Intensive care unit water sources are persistently colonized with multi-drug resistant bacteria and are the site of extensive horizontal gene transfer of antibiotic resistance genes.</title>
        <authorList>
            <person name="Diorio-Toth L."/>
        </authorList>
    </citation>
    <scope>NUCLEOTIDE SEQUENCE</scope>
    <source>
        <strain evidence="3">GD03885</strain>
    </source>
</reference>
<feature type="domain" description="Tape measure protein N-terminal" evidence="2">
    <location>
        <begin position="121"/>
        <end position="311"/>
    </location>
</feature>
<sequence>MSKNLTFKLIMDGDSKGLVAAAKQSEQVVSKVFEAIKQEANQTRLATNNATQGIDQLGKESTTAAVEVKKLDSELANTNVELSKTNAVSNEATKGIEGLKTGYTALTSAMAALGIGVTASELANQADAYKNLTARIQIAVGEHGNIQKAMDDVIAVSLKTNANLEATGGLYARLTKIGQEMKWPQEQALALTEAINKAVAIGGGSAASNEAAITQLNQALGSGVLRGDEFNSIMEQSPRLTQAMADGLGVTTGKLREMAGESKLTSDIVTKAILSQSSAITKEFDKFPTTIGNSVENLKTSWMVYLGELDKTQGISEKAANAIKYLAENLDQVVGTLTLAGQAFIAYKALNIANVFLDKAAGVKAAQVAITQETASVVANTQAQLANAAATRGAAAAKTQLATNSATATTSVATASSSIMTLVGRLGALGVAVTALGILVPTVIEPLGTAIGEGAAKLMGYGDAIEKLDRQLANEAARAKVAAEVKASFAKASEDAAAKTYGLTVESKKLVAEFDELVKKGAPTKEALDKISGAMKFDSTKGINDAVTSLNLLREQGKITSEEMQAELAKALSGKDLLVFQTNAKAAFAGTAQEAAKSAAVTEAVMKAALGRTGLETQQLKGSFSSTFQSASNDVQIVIDNLDTYKAQGVDTGLALSANLNNAIDTAQTGAELDYAKGKLVEYGKQGLITGEQVALGLSKIEQKIGQLPDILNPAQAAFNAMGVKTQEQLDSAAQSAQANFEVISKSGQATADGIQSAYKLMLDATIATGDKAKIAVAQAKAASLGLQVQIDATGKATVSKLGEIQQAAVATQRTVSQVSQSTAREQPEISDEQKATNDHWDDFKAKMKARTDAMNAKSQARGSGGGNASLLSNGGDSAQQISAVPDAPLIATSLDIQPMEGMETKQSVEIKIDMGTGQTAIVSA</sequence>
<feature type="compositionally biased region" description="Basic and acidic residues" evidence="1">
    <location>
        <begin position="826"/>
        <end position="839"/>
    </location>
</feature>
<comment type="caution">
    <text evidence="3">The sequence shown here is derived from an EMBL/GenBank/DDBJ whole genome shotgun (WGS) entry which is preliminary data.</text>
</comment>
<accession>A0AA42MCV8</accession>
<feature type="region of interest" description="Disordered" evidence="1">
    <location>
        <begin position="817"/>
        <end position="839"/>
    </location>
</feature>
<feature type="non-terminal residue" evidence="3">
    <location>
        <position position="925"/>
    </location>
</feature>
<evidence type="ECO:0000313" key="4">
    <source>
        <dbReference type="Proteomes" id="UP001160116"/>
    </source>
</evidence>
<evidence type="ECO:0000256" key="1">
    <source>
        <dbReference type="SAM" id="MobiDB-lite"/>
    </source>
</evidence>
<dbReference type="Pfam" id="PF20155">
    <property type="entry name" value="TMP_3"/>
    <property type="match status" value="1"/>
</dbReference>
<dbReference type="InterPro" id="IPR013491">
    <property type="entry name" value="Tape_meas_N"/>
</dbReference>
<dbReference type="AlphaFoldDB" id="A0AA42MCV8"/>
<dbReference type="NCBIfam" id="TIGR02675">
    <property type="entry name" value="tape_meas_nterm"/>
    <property type="match status" value="1"/>
</dbReference>
<name>A0AA42MCV8_ACIJO</name>
<organism evidence="3 4">
    <name type="scientific">Acinetobacter johnsonii</name>
    <dbReference type="NCBI Taxonomy" id="40214"/>
    <lineage>
        <taxon>Bacteria</taxon>
        <taxon>Pseudomonadati</taxon>
        <taxon>Pseudomonadota</taxon>
        <taxon>Gammaproteobacteria</taxon>
        <taxon>Moraxellales</taxon>
        <taxon>Moraxellaceae</taxon>
        <taxon>Acinetobacter</taxon>
    </lineage>
</organism>
<protein>
    <submittedName>
        <fullName evidence="3">Tape measure protein</fullName>
    </submittedName>
</protein>